<comment type="subcellular location">
    <subcellularLocation>
        <location evidence="1">Nucleus</location>
    </subcellularLocation>
</comment>
<dbReference type="PANTHER" id="PTHR38546:SF3">
    <property type="entry name" value="DNA BINDING PROTEIN"/>
    <property type="match status" value="1"/>
</dbReference>
<keyword evidence="4" id="KW-0804">Transcription</keyword>
<dbReference type="Proteomes" id="UP000030645">
    <property type="component" value="Unassembled WGS sequence"/>
</dbReference>
<gene>
    <name evidence="7" type="ORF">L484_005298</name>
</gene>
<evidence type="ECO:0000256" key="1">
    <source>
        <dbReference type="ARBA" id="ARBA00004123"/>
    </source>
</evidence>
<evidence type="ECO:0000256" key="2">
    <source>
        <dbReference type="ARBA" id="ARBA00022604"/>
    </source>
</evidence>
<dbReference type="SUPFAM" id="SSF47459">
    <property type="entry name" value="HLH, helix-loop-helix DNA-binding domain"/>
    <property type="match status" value="1"/>
</dbReference>
<dbReference type="PANTHER" id="PTHR38546">
    <property type="entry name" value="DNA BINDING PROTEIN"/>
    <property type="match status" value="1"/>
</dbReference>
<evidence type="ECO:0000313" key="7">
    <source>
        <dbReference type="EMBL" id="EXB49962.1"/>
    </source>
</evidence>
<dbReference type="Gene3D" id="4.10.280.10">
    <property type="entry name" value="Helix-loop-helix DNA-binding domain"/>
    <property type="match status" value="1"/>
</dbReference>
<name>W9R062_9ROSA</name>
<evidence type="ECO:0000313" key="8">
    <source>
        <dbReference type="Proteomes" id="UP000030645"/>
    </source>
</evidence>
<dbReference type="STRING" id="981085.W9R062"/>
<evidence type="ECO:0000256" key="3">
    <source>
        <dbReference type="ARBA" id="ARBA00023015"/>
    </source>
</evidence>
<dbReference type="InterPro" id="IPR044293">
    <property type="entry name" value="PRE"/>
</dbReference>
<keyword evidence="5" id="KW-0539">Nucleus</keyword>
<proteinExistence type="predicted"/>
<protein>
    <recommendedName>
        <fullName evidence="6">BHLH domain-containing protein</fullName>
    </recommendedName>
</protein>
<dbReference type="InterPro" id="IPR011598">
    <property type="entry name" value="bHLH_dom"/>
</dbReference>
<accession>W9R062</accession>
<dbReference type="Pfam" id="PF23174">
    <property type="entry name" value="bHLH_ILI"/>
    <property type="match status" value="1"/>
</dbReference>
<dbReference type="EMBL" id="KE343969">
    <property type="protein sequence ID" value="EXB49962.1"/>
    <property type="molecule type" value="Genomic_DNA"/>
</dbReference>
<evidence type="ECO:0000259" key="6">
    <source>
        <dbReference type="PROSITE" id="PS50888"/>
    </source>
</evidence>
<dbReference type="OrthoDB" id="668823at2759"/>
<dbReference type="GO" id="GO:0005634">
    <property type="term" value="C:nucleus"/>
    <property type="evidence" value="ECO:0007669"/>
    <property type="project" value="UniProtKB-SubCell"/>
</dbReference>
<evidence type="ECO:0000256" key="4">
    <source>
        <dbReference type="ARBA" id="ARBA00023163"/>
    </source>
</evidence>
<dbReference type="AlphaFoldDB" id="W9R062"/>
<dbReference type="InterPro" id="IPR036638">
    <property type="entry name" value="HLH_DNA-bd_sf"/>
</dbReference>
<reference evidence="8" key="1">
    <citation type="submission" date="2013-01" db="EMBL/GenBank/DDBJ databases">
        <title>Draft Genome Sequence of a Mulberry Tree, Morus notabilis C.K. Schneid.</title>
        <authorList>
            <person name="He N."/>
            <person name="Zhao S."/>
        </authorList>
    </citation>
    <scope>NUCLEOTIDE SEQUENCE</scope>
</reference>
<keyword evidence="3" id="KW-0805">Transcription regulation</keyword>
<organism evidence="7 8">
    <name type="scientific">Morus notabilis</name>
    <dbReference type="NCBI Taxonomy" id="981085"/>
    <lineage>
        <taxon>Eukaryota</taxon>
        <taxon>Viridiplantae</taxon>
        <taxon>Streptophyta</taxon>
        <taxon>Embryophyta</taxon>
        <taxon>Tracheophyta</taxon>
        <taxon>Spermatophyta</taxon>
        <taxon>Magnoliopsida</taxon>
        <taxon>eudicotyledons</taxon>
        <taxon>Gunneridae</taxon>
        <taxon>Pentapetalae</taxon>
        <taxon>rosids</taxon>
        <taxon>fabids</taxon>
        <taxon>Rosales</taxon>
        <taxon>Moraceae</taxon>
        <taxon>Moreae</taxon>
        <taxon>Morus</taxon>
    </lineage>
</organism>
<dbReference type="InterPro" id="IPR044172">
    <property type="entry name" value="ILI2-like"/>
</dbReference>
<evidence type="ECO:0000256" key="5">
    <source>
        <dbReference type="ARBA" id="ARBA00023242"/>
    </source>
</evidence>
<keyword evidence="8" id="KW-1185">Reference proteome</keyword>
<dbReference type="GO" id="GO:0006355">
    <property type="term" value="P:regulation of DNA-templated transcription"/>
    <property type="evidence" value="ECO:0007669"/>
    <property type="project" value="InterPro"/>
</dbReference>
<dbReference type="KEGG" id="mnt:21388772"/>
<feature type="domain" description="BHLH" evidence="6">
    <location>
        <begin position="2"/>
        <end position="58"/>
    </location>
</feature>
<keyword evidence="2" id="KW-0341">Growth regulation</keyword>
<dbReference type="GO" id="GO:0040008">
    <property type="term" value="P:regulation of growth"/>
    <property type="evidence" value="ECO:0007669"/>
    <property type="project" value="InterPro"/>
</dbReference>
<dbReference type="PROSITE" id="PS50888">
    <property type="entry name" value="BHLH"/>
    <property type="match status" value="1"/>
</dbReference>
<dbReference type="GO" id="GO:0046983">
    <property type="term" value="F:protein dimerization activity"/>
    <property type="evidence" value="ECO:0007669"/>
    <property type="project" value="InterPro"/>
</dbReference>
<sequence length="91" mass="10258">MSNRSSSRSSFKPTDEEINELILKLQALLPDLLNQQRSTTTVAASTILEETCNYIKKLRREVGSLSERLSQLLDSSDIADVHELIRGILQQ</sequence>